<sequence length="113" mass="12651">MPFFKCKQCNHIDTPPRFTERAGRSNLPPVCPRCFNDQENIVTIGDEVSCVECIYHSWGAGSCCHPENKAGADFWSRPQTSCYTSRFAREADVRPSSPAHTVINFVNTGQSHT</sequence>
<accession>A0A1M5YE73</accession>
<dbReference type="EMBL" id="FQXS01000034">
    <property type="protein sequence ID" value="SHI10194.1"/>
    <property type="molecule type" value="Genomic_DNA"/>
</dbReference>
<dbReference type="Proteomes" id="UP000184139">
    <property type="component" value="Unassembled WGS sequence"/>
</dbReference>
<evidence type="ECO:0000313" key="1">
    <source>
        <dbReference type="EMBL" id="SHI10194.1"/>
    </source>
</evidence>
<protein>
    <submittedName>
        <fullName evidence="1">Uncharacterized protein</fullName>
    </submittedName>
</protein>
<proteinExistence type="predicted"/>
<organism evidence="1 2">
    <name type="scientific">Desulfofustis glycolicus DSM 9705</name>
    <dbReference type="NCBI Taxonomy" id="1121409"/>
    <lineage>
        <taxon>Bacteria</taxon>
        <taxon>Pseudomonadati</taxon>
        <taxon>Thermodesulfobacteriota</taxon>
        <taxon>Desulfobulbia</taxon>
        <taxon>Desulfobulbales</taxon>
        <taxon>Desulfocapsaceae</taxon>
        <taxon>Desulfofustis</taxon>
    </lineage>
</organism>
<dbReference type="AlphaFoldDB" id="A0A1M5YE73"/>
<keyword evidence="2" id="KW-1185">Reference proteome</keyword>
<name>A0A1M5YE73_9BACT</name>
<gene>
    <name evidence="1" type="ORF">SAMN02745124_03917</name>
</gene>
<evidence type="ECO:0000313" key="2">
    <source>
        <dbReference type="Proteomes" id="UP000184139"/>
    </source>
</evidence>
<reference evidence="1 2" key="1">
    <citation type="submission" date="2016-11" db="EMBL/GenBank/DDBJ databases">
        <authorList>
            <person name="Jaros S."/>
            <person name="Januszkiewicz K."/>
            <person name="Wedrychowicz H."/>
        </authorList>
    </citation>
    <scope>NUCLEOTIDE SEQUENCE [LARGE SCALE GENOMIC DNA]</scope>
    <source>
        <strain evidence="1 2">DSM 9705</strain>
    </source>
</reference>